<name>A0A6J1RFH9_9HYME</name>
<keyword evidence="5" id="KW-0378">Hydrolase</keyword>
<keyword evidence="3" id="KW-0548">Nucleotidyltransferase</keyword>
<dbReference type="GO" id="GO:0003964">
    <property type="term" value="F:RNA-directed DNA polymerase activity"/>
    <property type="evidence" value="ECO:0007669"/>
    <property type="project" value="UniProtKB-EC"/>
</dbReference>
<dbReference type="GO" id="GO:0004519">
    <property type="term" value="F:endonuclease activity"/>
    <property type="evidence" value="ECO:0007669"/>
    <property type="project" value="UniProtKB-KW"/>
</dbReference>
<gene>
    <name evidence="10" type="primary">LOC112468212</name>
</gene>
<proteinExistence type="predicted"/>
<keyword evidence="5" id="KW-0255">Endonuclease</keyword>
<dbReference type="Proteomes" id="UP000504618">
    <property type="component" value="Unplaced"/>
</dbReference>
<feature type="compositionally biased region" description="Basic and acidic residues" evidence="7">
    <location>
        <begin position="742"/>
        <end position="755"/>
    </location>
</feature>
<dbReference type="SUPFAM" id="SSF53098">
    <property type="entry name" value="Ribonuclease H-like"/>
    <property type="match status" value="1"/>
</dbReference>
<keyword evidence="6" id="KW-0862">Zinc</keyword>
<dbReference type="Gene3D" id="3.10.10.10">
    <property type="entry name" value="HIV Type 1 Reverse Transcriptase, subunit A, domain 1"/>
    <property type="match status" value="1"/>
</dbReference>
<dbReference type="InterPro" id="IPR043502">
    <property type="entry name" value="DNA/RNA_pol_sf"/>
</dbReference>
<dbReference type="InterPro" id="IPR012337">
    <property type="entry name" value="RNaseH-like_sf"/>
</dbReference>
<dbReference type="AlphaFoldDB" id="A0A6J1RFH9"/>
<dbReference type="SUPFAM" id="SSF50630">
    <property type="entry name" value="Acid proteases"/>
    <property type="match status" value="1"/>
</dbReference>
<dbReference type="CDD" id="cd01647">
    <property type="entry name" value="RT_LTR"/>
    <property type="match status" value="1"/>
</dbReference>
<evidence type="ECO:0000256" key="4">
    <source>
        <dbReference type="ARBA" id="ARBA00022722"/>
    </source>
</evidence>
<dbReference type="InterPro" id="IPR001878">
    <property type="entry name" value="Znf_CCHC"/>
</dbReference>
<feature type="compositionally biased region" description="Basic and acidic residues" evidence="7">
    <location>
        <begin position="722"/>
        <end position="732"/>
    </location>
</feature>
<dbReference type="InterPro" id="IPR050951">
    <property type="entry name" value="Retrovirus_Pol_polyprotein"/>
</dbReference>
<dbReference type="SUPFAM" id="SSF56672">
    <property type="entry name" value="DNA/RNA polymerases"/>
    <property type="match status" value="1"/>
</dbReference>
<feature type="non-terminal residue" evidence="10">
    <location>
        <position position="795"/>
    </location>
</feature>
<dbReference type="OrthoDB" id="7550137at2759"/>
<feature type="region of interest" description="Disordered" evidence="7">
    <location>
        <begin position="722"/>
        <end position="795"/>
    </location>
</feature>
<feature type="compositionally biased region" description="Basic and acidic residues" evidence="7">
    <location>
        <begin position="779"/>
        <end position="795"/>
    </location>
</feature>
<sequence length="795" mass="90235">MAAVVLHGNFSIEIFDPTTTEWARWLQRFQAAVKIFKVPTEQQVLYLLHFIGTSAFDVICDKLAPADPYTATFDTLVTSLAEFYAPEPLEIAENFRFHQRKQKDGESVKDYVAALHKLSARCNFGAYLKTALRNQFVFGLASSRAQSRLLEIKDLTFKKAIQVATSMELSCGGSHLATKCTLDRSVKCLNCGTPGHLRKVCMAAKRAPANQVEEILVVEHSEFREKFFETITVEGKPLRFEVDSGAAVTIIVGVVPVMVSGRGTKIKLNLYVSNIEREPLLGREWIQQLHIRLTDTVNTINTSRSDTEYKITELLQQYRNKLDPHSTKIRGLQAKLTLKENAKPVFLKARTVPFKLLPLVDQELQALVSKGVLEKVNTSRWATPIVPVLKKDNTVRICGDFSVTINPCLLIDEHPLPTTDTLFANMAGGEKFSKIDLQQAYLQLKVREEDRELLTLNTHRGLFRSTRLMYGSASAPAIWQREMENLLQGIEGITVFLDDIRVTGPTKEIHLQRLKQNANADCLSRLPMSTTTTAERDVVDIYEIGMLHEMPVSADKIACATEKDVQLKSLLTAIREKKEIPVQMRFNINQAAYSVQQGVLLCNGKIVIPSKLRDRILRELHKNHFGVVKMKALARSLYWWPGIDKAIENLAKNCDIYAFSKWPFVRIVKNITAETTIKICKEIFTDYGIPKTMVMDNGRKLHYKIKLEDGRTWERHVDQIRKRGEQRSRHIEPYTGVYDYEPEAKEEPAAPRDAAEPNCAQRDQEEEQGPEALQPTQAREARAPDPGQRRDRPVR</sequence>
<dbReference type="InterPro" id="IPR000477">
    <property type="entry name" value="RT_dom"/>
</dbReference>
<organism evidence="9 10">
    <name type="scientific">Temnothorax curvispinosus</name>
    <dbReference type="NCBI Taxonomy" id="300111"/>
    <lineage>
        <taxon>Eukaryota</taxon>
        <taxon>Metazoa</taxon>
        <taxon>Ecdysozoa</taxon>
        <taxon>Arthropoda</taxon>
        <taxon>Hexapoda</taxon>
        <taxon>Insecta</taxon>
        <taxon>Pterygota</taxon>
        <taxon>Neoptera</taxon>
        <taxon>Endopterygota</taxon>
        <taxon>Hymenoptera</taxon>
        <taxon>Apocrita</taxon>
        <taxon>Aculeata</taxon>
        <taxon>Formicoidea</taxon>
        <taxon>Formicidae</taxon>
        <taxon>Myrmicinae</taxon>
        <taxon>Temnothorax</taxon>
    </lineage>
</organism>
<keyword evidence="4" id="KW-0540">Nuclease</keyword>
<dbReference type="InterPro" id="IPR043128">
    <property type="entry name" value="Rev_trsase/Diguanyl_cyclase"/>
</dbReference>
<dbReference type="GO" id="GO:0003676">
    <property type="term" value="F:nucleic acid binding"/>
    <property type="evidence" value="ECO:0007669"/>
    <property type="project" value="InterPro"/>
</dbReference>
<dbReference type="InterPro" id="IPR041588">
    <property type="entry name" value="Integrase_H2C2"/>
</dbReference>
<evidence type="ECO:0000313" key="9">
    <source>
        <dbReference type="Proteomes" id="UP000504618"/>
    </source>
</evidence>
<evidence type="ECO:0000256" key="6">
    <source>
        <dbReference type="PROSITE-ProRule" id="PRU00047"/>
    </source>
</evidence>
<reference evidence="10" key="1">
    <citation type="submission" date="2025-08" db="UniProtKB">
        <authorList>
            <consortium name="RefSeq"/>
        </authorList>
    </citation>
    <scope>IDENTIFICATION</scope>
    <source>
        <tissue evidence="10">Whole body</tissue>
    </source>
</reference>
<dbReference type="InterPro" id="IPR021109">
    <property type="entry name" value="Peptidase_aspartic_dom_sf"/>
</dbReference>
<dbReference type="PROSITE" id="PS50158">
    <property type="entry name" value="ZF_CCHC"/>
    <property type="match status" value="1"/>
</dbReference>
<dbReference type="InterPro" id="IPR036397">
    <property type="entry name" value="RNaseH_sf"/>
</dbReference>
<keyword evidence="9" id="KW-1185">Reference proteome</keyword>
<dbReference type="GeneID" id="112468212"/>
<protein>
    <recommendedName>
        <fullName evidence="1">RNA-directed DNA polymerase</fullName>
        <ecNumber evidence="1">2.7.7.49</ecNumber>
    </recommendedName>
</protein>
<dbReference type="Gene3D" id="3.30.420.10">
    <property type="entry name" value="Ribonuclease H-like superfamily/Ribonuclease H"/>
    <property type="match status" value="1"/>
</dbReference>
<dbReference type="InterPro" id="IPR048270">
    <property type="entry name" value="PNMA_C"/>
</dbReference>
<evidence type="ECO:0000256" key="2">
    <source>
        <dbReference type="ARBA" id="ARBA00022679"/>
    </source>
</evidence>
<dbReference type="PANTHER" id="PTHR37984">
    <property type="entry name" value="PROTEIN CBG26694"/>
    <property type="match status" value="1"/>
</dbReference>
<dbReference type="RefSeq" id="XP_024893068.1">
    <property type="nucleotide sequence ID" value="XM_025037300.1"/>
</dbReference>
<dbReference type="GO" id="GO:0042575">
    <property type="term" value="C:DNA polymerase complex"/>
    <property type="evidence" value="ECO:0007669"/>
    <property type="project" value="UniProtKB-ARBA"/>
</dbReference>
<dbReference type="EC" id="2.7.7.49" evidence="1"/>
<dbReference type="Pfam" id="PF17921">
    <property type="entry name" value="Integrase_H2C2"/>
    <property type="match status" value="1"/>
</dbReference>
<keyword evidence="2" id="KW-0808">Transferase</keyword>
<keyword evidence="6" id="KW-0863">Zinc-finger</keyword>
<feature type="domain" description="CCHC-type" evidence="8">
    <location>
        <begin position="187"/>
        <end position="201"/>
    </location>
</feature>
<keyword evidence="6" id="KW-0479">Metal-binding</keyword>
<evidence type="ECO:0000259" key="8">
    <source>
        <dbReference type="PROSITE" id="PS50158"/>
    </source>
</evidence>
<evidence type="ECO:0000256" key="3">
    <source>
        <dbReference type="ARBA" id="ARBA00022695"/>
    </source>
</evidence>
<dbReference type="GO" id="GO:0008270">
    <property type="term" value="F:zinc ion binding"/>
    <property type="evidence" value="ECO:0007669"/>
    <property type="project" value="UniProtKB-KW"/>
</dbReference>
<evidence type="ECO:0000256" key="5">
    <source>
        <dbReference type="ARBA" id="ARBA00022759"/>
    </source>
</evidence>
<evidence type="ECO:0000313" key="10">
    <source>
        <dbReference type="RefSeq" id="XP_024893068.1"/>
    </source>
</evidence>
<dbReference type="Pfam" id="PF14893">
    <property type="entry name" value="PNMA"/>
    <property type="match status" value="1"/>
</dbReference>
<dbReference type="PANTHER" id="PTHR37984:SF5">
    <property type="entry name" value="PROTEIN NYNRIN-LIKE"/>
    <property type="match status" value="1"/>
</dbReference>
<evidence type="ECO:0000256" key="1">
    <source>
        <dbReference type="ARBA" id="ARBA00012493"/>
    </source>
</evidence>
<accession>A0A6J1RFH9</accession>
<dbReference type="Gene3D" id="1.10.340.70">
    <property type="match status" value="1"/>
</dbReference>
<evidence type="ECO:0000256" key="7">
    <source>
        <dbReference type="SAM" id="MobiDB-lite"/>
    </source>
</evidence>
<dbReference type="Gene3D" id="3.30.70.270">
    <property type="match status" value="1"/>
</dbReference>
<dbReference type="Pfam" id="PF00078">
    <property type="entry name" value="RVT_1"/>
    <property type="match status" value="1"/>
</dbReference>